<feature type="transmembrane region" description="Helical" evidence="2">
    <location>
        <begin position="6"/>
        <end position="24"/>
    </location>
</feature>
<dbReference type="PANTHER" id="PTHR35301">
    <property type="entry name" value="CLAVATA3/ESR (CLE)-RELATED PROTEIN 41-RELATED"/>
    <property type="match status" value="1"/>
</dbReference>
<feature type="compositionally biased region" description="Polar residues" evidence="1">
    <location>
        <begin position="91"/>
        <end position="103"/>
    </location>
</feature>
<comment type="caution">
    <text evidence="3">The sequence shown here is derived from an EMBL/GenBank/DDBJ whole genome shotgun (WGS) entry which is preliminary data.</text>
</comment>
<evidence type="ECO:0000313" key="4">
    <source>
        <dbReference type="Proteomes" id="UP001280121"/>
    </source>
</evidence>
<evidence type="ECO:0000313" key="3">
    <source>
        <dbReference type="EMBL" id="KAK2635050.1"/>
    </source>
</evidence>
<proteinExistence type="predicted"/>
<keyword evidence="2" id="KW-0812">Transmembrane</keyword>
<name>A0AAD9TGG9_9ROSI</name>
<dbReference type="Proteomes" id="UP001280121">
    <property type="component" value="Unassembled WGS sequence"/>
</dbReference>
<dbReference type="EMBL" id="JANJYI010000009">
    <property type="protein sequence ID" value="KAK2635050.1"/>
    <property type="molecule type" value="Genomic_DNA"/>
</dbReference>
<evidence type="ECO:0000256" key="2">
    <source>
        <dbReference type="SAM" id="Phobius"/>
    </source>
</evidence>
<evidence type="ECO:0000256" key="1">
    <source>
        <dbReference type="SAM" id="MobiDB-lite"/>
    </source>
</evidence>
<keyword evidence="2" id="KW-0472">Membrane</keyword>
<dbReference type="AlphaFoldDB" id="A0AAD9TGG9"/>
<feature type="compositionally biased region" description="Polar residues" evidence="1">
    <location>
        <begin position="53"/>
        <end position="67"/>
    </location>
</feature>
<dbReference type="PANTHER" id="PTHR35301:SF3">
    <property type="entry name" value="CLE03 PROTEIN"/>
    <property type="match status" value="1"/>
</dbReference>
<keyword evidence="2" id="KW-1133">Transmembrane helix</keyword>
<organism evidence="3 4">
    <name type="scientific">Dipteronia dyeriana</name>
    <dbReference type="NCBI Taxonomy" id="168575"/>
    <lineage>
        <taxon>Eukaryota</taxon>
        <taxon>Viridiplantae</taxon>
        <taxon>Streptophyta</taxon>
        <taxon>Embryophyta</taxon>
        <taxon>Tracheophyta</taxon>
        <taxon>Spermatophyta</taxon>
        <taxon>Magnoliopsida</taxon>
        <taxon>eudicotyledons</taxon>
        <taxon>Gunneridae</taxon>
        <taxon>Pentapetalae</taxon>
        <taxon>rosids</taxon>
        <taxon>malvids</taxon>
        <taxon>Sapindales</taxon>
        <taxon>Sapindaceae</taxon>
        <taxon>Hippocastanoideae</taxon>
        <taxon>Acereae</taxon>
        <taxon>Dipteronia</taxon>
    </lineage>
</organism>
<dbReference type="GO" id="GO:0010089">
    <property type="term" value="P:xylem development"/>
    <property type="evidence" value="ECO:0007669"/>
    <property type="project" value="InterPro"/>
</dbReference>
<dbReference type="InterPro" id="IPR037495">
    <property type="entry name" value="CLE41/42/44"/>
</dbReference>
<dbReference type="GO" id="GO:0048046">
    <property type="term" value="C:apoplast"/>
    <property type="evidence" value="ECO:0007669"/>
    <property type="project" value="TreeGrafter"/>
</dbReference>
<protein>
    <submittedName>
        <fullName evidence="3">Uncharacterized protein</fullName>
    </submittedName>
</protein>
<dbReference type="GO" id="GO:0033612">
    <property type="term" value="F:receptor serine/threonine kinase binding"/>
    <property type="evidence" value="ECO:0007669"/>
    <property type="project" value="InterPro"/>
</dbReference>
<sequence length="116" mass="12842">MASDVISPYIIITISIFFFLLIFVQTSAENESHTTTLPHITVRNAAAINTNNMELAKPKNSQANAKPTTDHHLPLMGRKRGHFRTGKSPLPQAQQQRIFNTSAHEVPSGPNPISNR</sequence>
<accession>A0AAD9TGG9</accession>
<gene>
    <name evidence="3" type="ORF">Ddye_029842</name>
</gene>
<keyword evidence="4" id="KW-1185">Reference proteome</keyword>
<reference evidence="3" key="1">
    <citation type="journal article" date="2023" name="Plant J.">
        <title>Genome sequences and population genomics provide insights into the demographic history, inbreeding, and mutation load of two 'living fossil' tree species of Dipteronia.</title>
        <authorList>
            <person name="Feng Y."/>
            <person name="Comes H.P."/>
            <person name="Chen J."/>
            <person name="Zhu S."/>
            <person name="Lu R."/>
            <person name="Zhang X."/>
            <person name="Li P."/>
            <person name="Qiu J."/>
            <person name="Olsen K.M."/>
            <person name="Qiu Y."/>
        </authorList>
    </citation>
    <scope>NUCLEOTIDE SEQUENCE</scope>
    <source>
        <strain evidence="3">KIB01</strain>
    </source>
</reference>
<feature type="region of interest" description="Disordered" evidence="1">
    <location>
        <begin position="53"/>
        <end position="116"/>
    </location>
</feature>